<name>A0AA38KYK0_TAXCH</name>
<keyword evidence="2" id="KW-1185">Reference proteome</keyword>
<dbReference type="Proteomes" id="UP000824469">
    <property type="component" value="Unassembled WGS sequence"/>
</dbReference>
<sequence length="57" mass="6963">WWYWEGTGMAQFRLLLKLKNVKEKARIWNKEVVGNIFEKKEELKQQLEELELNVSLK</sequence>
<organism evidence="1 2">
    <name type="scientific">Taxus chinensis</name>
    <name type="common">Chinese yew</name>
    <name type="synonym">Taxus wallichiana var. chinensis</name>
    <dbReference type="NCBI Taxonomy" id="29808"/>
    <lineage>
        <taxon>Eukaryota</taxon>
        <taxon>Viridiplantae</taxon>
        <taxon>Streptophyta</taxon>
        <taxon>Embryophyta</taxon>
        <taxon>Tracheophyta</taxon>
        <taxon>Spermatophyta</taxon>
        <taxon>Pinopsida</taxon>
        <taxon>Pinidae</taxon>
        <taxon>Conifers II</taxon>
        <taxon>Cupressales</taxon>
        <taxon>Taxaceae</taxon>
        <taxon>Taxus</taxon>
    </lineage>
</organism>
<comment type="caution">
    <text evidence="1">The sequence shown here is derived from an EMBL/GenBank/DDBJ whole genome shotgun (WGS) entry which is preliminary data.</text>
</comment>
<gene>
    <name evidence="1" type="ORF">KI387_011296</name>
</gene>
<feature type="non-terminal residue" evidence="1">
    <location>
        <position position="1"/>
    </location>
</feature>
<protein>
    <submittedName>
        <fullName evidence="1">Uncharacterized protein</fullName>
    </submittedName>
</protein>
<feature type="non-terminal residue" evidence="1">
    <location>
        <position position="57"/>
    </location>
</feature>
<evidence type="ECO:0000313" key="2">
    <source>
        <dbReference type="Proteomes" id="UP000824469"/>
    </source>
</evidence>
<dbReference type="AlphaFoldDB" id="A0AA38KYK0"/>
<reference evidence="1 2" key="1">
    <citation type="journal article" date="2021" name="Nat. Plants">
        <title>The Taxus genome provides insights into paclitaxel biosynthesis.</title>
        <authorList>
            <person name="Xiong X."/>
            <person name="Gou J."/>
            <person name="Liao Q."/>
            <person name="Li Y."/>
            <person name="Zhou Q."/>
            <person name="Bi G."/>
            <person name="Li C."/>
            <person name="Du R."/>
            <person name="Wang X."/>
            <person name="Sun T."/>
            <person name="Guo L."/>
            <person name="Liang H."/>
            <person name="Lu P."/>
            <person name="Wu Y."/>
            <person name="Zhang Z."/>
            <person name="Ro D.K."/>
            <person name="Shang Y."/>
            <person name="Huang S."/>
            <person name="Yan J."/>
        </authorList>
    </citation>
    <scope>NUCLEOTIDE SEQUENCE [LARGE SCALE GENOMIC DNA]</scope>
    <source>
        <strain evidence="1">Ta-2019</strain>
    </source>
</reference>
<proteinExistence type="predicted"/>
<dbReference type="EMBL" id="JAHRHJ020000008">
    <property type="protein sequence ID" value="KAH9306892.1"/>
    <property type="molecule type" value="Genomic_DNA"/>
</dbReference>
<accession>A0AA38KYK0</accession>
<evidence type="ECO:0000313" key="1">
    <source>
        <dbReference type="EMBL" id="KAH9306892.1"/>
    </source>
</evidence>